<dbReference type="InterPro" id="IPR023798">
    <property type="entry name" value="Ribosomal_uS7_dom"/>
</dbReference>
<keyword evidence="7" id="KW-1185">Reference proteome</keyword>
<comment type="similarity">
    <text evidence="1">Belongs to the universal ribosomal protein uS7 family.</text>
</comment>
<evidence type="ECO:0000259" key="5">
    <source>
        <dbReference type="Pfam" id="PF00177"/>
    </source>
</evidence>
<evidence type="ECO:0000256" key="1">
    <source>
        <dbReference type="ARBA" id="ARBA00007151"/>
    </source>
</evidence>
<dbReference type="Proteomes" id="UP000807342">
    <property type="component" value="Unassembled WGS sequence"/>
</dbReference>
<evidence type="ECO:0000256" key="2">
    <source>
        <dbReference type="ARBA" id="ARBA00022980"/>
    </source>
</evidence>
<dbReference type="GO" id="GO:0005840">
    <property type="term" value="C:ribosome"/>
    <property type="evidence" value="ECO:0007669"/>
    <property type="project" value="UniProtKB-KW"/>
</dbReference>
<dbReference type="EMBL" id="MU151212">
    <property type="protein sequence ID" value="KAF9447172.1"/>
    <property type="molecule type" value="Genomic_DNA"/>
</dbReference>
<dbReference type="GO" id="GO:0006412">
    <property type="term" value="P:translation"/>
    <property type="evidence" value="ECO:0007669"/>
    <property type="project" value="InterPro"/>
</dbReference>
<protein>
    <submittedName>
        <fullName evidence="6">Ribosomal protein S7</fullName>
    </submittedName>
</protein>
<evidence type="ECO:0000313" key="6">
    <source>
        <dbReference type="EMBL" id="KAF9447172.1"/>
    </source>
</evidence>
<keyword evidence="3" id="KW-0687">Ribonucleoprotein</keyword>
<keyword evidence="2 6" id="KW-0689">Ribosomal protein</keyword>
<dbReference type="AlphaFoldDB" id="A0A9P6C105"/>
<feature type="region of interest" description="Disordered" evidence="4">
    <location>
        <begin position="37"/>
        <end position="68"/>
    </location>
</feature>
<evidence type="ECO:0000256" key="3">
    <source>
        <dbReference type="ARBA" id="ARBA00023274"/>
    </source>
</evidence>
<comment type="caution">
    <text evidence="6">The sequence shown here is derived from an EMBL/GenBank/DDBJ whole genome shotgun (WGS) entry which is preliminary data.</text>
</comment>
<dbReference type="OrthoDB" id="9972728at2759"/>
<dbReference type="Pfam" id="PF00177">
    <property type="entry name" value="Ribosomal_S7"/>
    <property type="match status" value="1"/>
</dbReference>
<dbReference type="InterPro" id="IPR000235">
    <property type="entry name" value="Ribosomal_uS7"/>
</dbReference>
<dbReference type="SUPFAM" id="SSF47973">
    <property type="entry name" value="Ribosomal protein S7"/>
    <property type="match status" value="1"/>
</dbReference>
<dbReference type="PANTHER" id="PTHR11205">
    <property type="entry name" value="RIBOSOMAL PROTEIN S7"/>
    <property type="match status" value="1"/>
</dbReference>
<reference evidence="6" key="1">
    <citation type="submission" date="2020-11" db="EMBL/GenBank/DDBJ databases">
        <authorList>
            <consortium name="DOE Joint Genome Institute"/>
            <person name="Ahrendt S."/>
            <person name="Riley R."/>
            <person name="Andreopoulos W."/>
            <person name="Labutti K."/>
            <person name="Pangilinan J."/>
            <person name="Ruiz-Duenas F.J."/>
            <person name="Barrasa J.M."/>
            <person name="Sanchez-Garcia M."/>
            <person name="Camarero S."/>
            <person name="Miyauchi S."/>
            <person name="Serrano A."/>
            <person name="Linde D."/>
            <person name="Babiker R."/>
            <person name="Drula E."/>
            <person name="Ayuso-Fernandez I."/>
            <person name="Pacheco R."/>
            <person name="Padilla G."/>
            <person name="Ferreira P."/>
            <person name="Barriuso J."/>
            <person name="Kellner H."/>
            <person name="Castanera R."/>
            <person name="Alfaro M."/>
            <person name="Ramirez L."/>
            <person name="Pisabarro A.G."/>
            <person name="Kuo A."/>
            <person name="Tritt A."/>
            <person name="Lipzen A."/>
            <person name="He G."/>
            <person name="Yan M."/>
            <person name="Ng V."/>
            <person name="Cullen D."/>
            <person name="Martin F."/>
            <person name="Rosso M.-N."/>
            <person name="Henrissat B."/>
            <person name="Hibbett D."/>
            <person name="Martinez A.T."/>
            <person name="Grigoriev I.V."/>
        </authorList>
    </citation>
    <scope>NUCLEOTIDE SEQUENCE</scope>
    <source>
        <strain evidence="6">MF-IS2</strain>
    </source>
</reference>
<gene>
    <name evidence="6" type="ORF">P691DRAFT_731942</name>
</gene>
<feature type="compositionally biased region" description="Low complexity" evidence="4">
    <location>
        <begin position="37"/>
        <end position="53"/>
    </location>
</feature>
<dbReference type="InterPro" id="IPR036823">
    <property type="entry name" value="Ribosomal_uS7_dom_sf"/>
</dbReference>
<organism evidence="6 7">
    <name type="scientific">Macrolepiota fuliginosa MF-IS2</name>
    <dbReference type="NCBI Taxonomy" id="1400762"/>
    <lineage>
        <taxon>Eukaryota</taxon>
        <taxon>Fungi</taxon>
        <taxon>Dikarya</taxon>
        <taxon>Basidiomycota</taxon>
        <taxon>Agaricomycotina</taxon>
        <taxon>Agaricomycetes</taxon>
        <taxon>Agaricomycetidae</taxon>
        <taxon>Agaricales</taxon>
        <taxon>Agaricineae</taxon>
        <taxon>Agaricaceae</taxon>
        <taxon>Macrolepiota</taxon>
    </lineage>
</organism>
<feature type="domain" description="Small ribosomal subunit protein uS7" evidence="5">
    <location>
        <begin position="72"/>
        <end position="205"/>
    </location>
</feature>
<dbReference type="Gene3D" id="1.10.455.10">
    <property type="entry name" value="Ribosomal protein S7 domain"/>
    <property type="match status" value="1"/>
</dbReference>
<name>A0A9P6C105_9AGAR</name>
<accession>A0A9P6C105</accession>
<sequence>MLSSLRSSVTRSLSLRSRLFSVQAEANQGVIDELFTTFGSTTPTNGSTTPTNTPAEGTPKPKPSRFNLNEMPPAQDPLLEFFASRMMERGHRARAEKSTSEVLLHIYALTKAPPLPILREAVDLTAPAIRLMRHKTGGKIVVKPVALNERQRTKKAIDWILEASKSRVGYTRGERVARECVRIIQGQSSALEKKETEHKLAMVSRGNVPRSR</sequence>
<evidence type="ECO:0000313" key="7">
    <source>
        <dbReference type="Proteomes" id="UP000807342"/>
    </source>
</evidence>
<proteinExistence type="inferred from homology"/>
<evidence type="ECO:0000256" key="4">
    <source>
        <dbReference type="SAM" id="MobiDB-lite"/>
    </source>
</evidence>
<dbReference type="InterPro" id="IPR047988">
    <property type="entry name" value="Ribosomal_uS7m_fungi"/>
</dbReference>
<dbReference type="GO" id="GO:1990904">
    <property type="term" value="C:ribonucleoprotein complex"/>
    <property type="evidence" value="ECO:0007669"/>
    <property type="project" value="UniProtKB-KW"/>
</dbReference>
<dbReference type="CDD" id="cd14868">
    <property type="entry name" value="uS7_Mitochondria_Fungi"/>
    <property type="match status" value="1"/>
</dbReference>